<dbReference type="GO" id="GO:0006952">
    <property type="term" value="P:defense response"/>
    <property type="evidence" value="ECO:0007669"/>
    <property type="project" value="InterPro"/>
</dbReference>
<protein>
    <recommendedName>
        <fullName evidence="8">Mind bomb SH3 repeat domain-containing protein</fullName>
    </recommendedName>
</protein>
<dbReference type="Pfam" id="PF18346">
    <property type="entry name" value="SH3_15"/>
    <property type="match status" value="1"/>
</dbReference>
<dbReference type="EnsemblPlants" id="KRH13360">
    <property type="protein sequence ID" value="KRH13360"/>
    <property type="gene ID" value="GLYMA_15G233600"/>
</dbReference>
<keyword evidence="5" id="KW-0863">Zinc-finger</keyword>
<keyword evidence="10" id="KW-1185">Reference proteome</keyword>
<dbReference type="InterPro" id="IPR040847">
    <property type="entry name" value="SH3_15"/>
</dbReference>
<dbReference type="OMA" id="DNANDWK"/>
<keyword evidence="6" id="KW-0833">Ubl conjugation pathway</keyword>
<dbReference type="GO" id="GO:0008270">
    <property type="term" value="F:zinc ion binding"/>
    <property type="evidence" value="ECO:0007669"/>
    <property type="project" value="UniProtKB-KW"/>
</dbReference>
<keyword evidence="3" id="KW-0479">Metal-binding</keyword>
<keyword evidence="4" id="KW-0677">Repeat</keyword>
<dbReference type="GO" id="GO:0004842">
    <property type="term" value="F:ubiquitin-protein transferase activity"/>
    <property type="evidence" value="ECO:0007669"/>
    <property type="project" value="InterPro"/>
</dbReference>
<keyword evidence="7" id="KW-0862">Zinc</keyword>
<dbReference type="UniPathway" id="UPA00143"/>
<evidence type="ECO:0000313" key="10">
    <source>
        <dbReference type="Proteomes" id="UP000008827"/>
    </source>
</evidence>
<dbReference type="SMR" id="A0A0R0G512"/>
<dbReference type="GO" id="GO:0009738">
    <property type="term" value="P:abscisic acid-activated signaling pathway"/>
    <property type="evidence" value="ECO:0007669"/>
    <property type="project" value="InterPro"/>
</dbReference>
<keyword evidence="2" id="KW-0808">Transferase</keyword>
<accession>A0A0R0G512</accession>
<reference evidence="9" key="2">
    <citation type="submission" date="2018-02" db="UniProtKB">
        <authorList>
            <consortium name="EnsemblPlants"/>
        </authorList>
    </citation>
    <scope>IDENTIFICATION</scope>
    <source>
        <strain evidence="9">Williams 82</strain>
    </source>
</reference>
<evidence type="ECO:0000259" key="8">
    <source>
        <dbReference type="Pfam" id="PF18346"/>
    </source>
</evidence>
<dbReference type="PANTHER" id="PTHR46960">
    <property type="entry name" value="E3 UBIQUITIN-PROTEIN LIGASE KEG"/>
    <property type="match status" value="1"/>
</dbReference>
<evidence type="ECO:0000256" key="2">
    <source>
        <dbReference type="ARBA" id="ARBA00022679"/>
    </source>
</evidence>
<evidence type="ECO:0000256" key="6">
    <source>
        <dbReference type="ARBA" id="ARBA00022786"/>
    </source>
</evidence>
<proteinExistence type="predicted"/>
<name>A0A0R0G512_SOYBN</name>
<organism evidence="9">
    <name type="scientific">Glycine max</name>
    <name type="common">Soybean</name>
    <name type="synonym">Glycine hispida</name>
    <dbReference type="NCBI Taxonomy" id="3847"/>
    <lineage>
        <taxon>Eukaryota</taxon>
        <taxon>Viridiplantae</taxon>
        <taxon>Streptophyta</taxon>
        <taxon>Embryophyta</taxon>
        <taxon>Tracheophyta</taxon>
        <taxon>Spermatophyta</taxon>
        <taxon>Magnoliopsida</taxon>
        <taxon>eudicotyledons</taxon>
        <taxon>Gunneridae</taxon>
        <taxon>Pentapetalae</taxon>
        <taxon>rosids</taxon>
        <taxon>fabids</taxon>
        <taxon>Fabales</taxon>
        <taxon>Fabaceae</taxon>
        <taxon>Papilionoideae</taxon>
        <taxon>50 kb inversion clade</taxon>
        <taxon>NPAAA clade</taxon>
        <taxon>indigoferoid/millettioid clade</taxon>
        <taxon>Phaseoleae</taxon>
        <taxon>Glycine</taxon>
        <taxon>Glycine subgen. Soja</taxon>
    </lineage>
</organism>
<dbReference type="Gramene" id="KRH13360">
    <property type="protein sequence ID" value="KRH13360"/>
    <property type="gene ID" value="GLYMA_15G233600"/>
</dbReference>
<feature type="domain" description="Mind bomb SH3 repeat" evidence="8">
    <location>
        <begin position="28"/>
        <end position="148"/>
    </location>
</feature>
<dbReference type="AlphaFoldDB" id="A0A0R0G512"/>
<evidence type="ECO:0000256" key="3">
    <source>
        <dbReference type="ARBA" id="ARBA00022723"/>
    </source>
</evidence>
<evidence type="ECO:0000313" key="9">
    <source>
        <dbReference type="EnsemblPlants" id="KRH13360"/>
    </source>
</evidence>
<comment type="pathway">
    <text evidence="1">Protein modification; protein ubiquitination.</text>
</comment>
<dbReference type="InParanoid" id="A0A0R0G512"/>
<dbReference type="PaxDb" id="3847-GLYMA15G37410.2"/>
<sequence length="261" mass="29587">MMIIRVGFPGQSRGWKADPEEMERVQEFKIGDWVRIRPFLTSTKYGLGSVTLESIGIVYCIRPDSSLLIELSYLPTSWHCEPEEVEHVVPFRIGDQICVKRSVAEPRYAWGGETHHSVGKIREIEGDGLLIIDIPNRVVPWQADPSDMEKVEDFKVDGNWVRVKASVSAPRYGWEDVTRNSIGVIHNLEEDGDMGIAFCFRNELFPFSVTDGEKVPRFEVGQEIRVMPSVNQPRLGWLNESPSTFGKTARIDLDGALNVRL</sequence>
<dbReference type="PANTHER" id="PTHR46960:SF1">
    <property type="entry name" value="E3 UBIQUITIN-PROTEIN LIGASE KEG"/>
    <property type="match status" value="1"/>
</dbReference>
<dbReference type="InterPro" id="IPR044584">
    <property type="entry name" value="KEG"/>
</dbReference>
<evidence type="ECO:0000256" key="5">
    <source>
        <dbReference type="ARBA" id="ARBA00022771"/>
    </source>
</evidence>
<dbReference type="GO" id="GO:0016567">
    <property type="term" value="P:protein ubiquitination"/>
    <property type="evidence" value="ECO:0007669"/>
    <property type="project" value="UniProtKB-UniPathway"/>
</dbReference>
<evidence type="ECO:0000256" key="7">
    <source>
        <dbReference type="ARBA" id="ARBA00022833"/>
    </source>
</evidence>
<dbReference type="STRING" id="3847.A0A0R0G512"/>
<dbReference type="Proteomes" id="UP000008827">
    <property type="component" value="Chromosome 15"/>
</dbReference>
<reference evidence="9" key="1">
    <citation type="journal article" date="2010" name="Nature">
        <title>Genome sequence of the palaeopolyploid soybean.</title>
        <authorList>
            <person name="Schmutz J."/>
            <person name="Cannon S.B."/>
            <person name="Schlueter J."/>
            <person name="Ma J."/>
            <person name="Mitros T."/>
            <person name="Nelson W."/>
            <person name="Hyten D.L."/>
            <person name="Song Q."/>
            <person name="Thelen J.J."/>
            <person name="Cheng J."/>
            <person name="Xu D."/>
            <person name="Hellsten U."/>
            <person name="May G.D."/>
            <person name="Yu Y."/>
            <person name="Sakurai T."/>
            <person name="Umezawa T."/>
            <person name="Bhattacharyya M.K."/>
            <person name="Sandhu D."/>
            <person name="Valliyodan B."/>
            <person name="Lindquist E."/>
            <person name="Peto M."/>
            <person name="Grant D."/>
            <person name="Shu S."/>
            <person name="Goodstein D."/>
            <person name="Barry K."/>
            <person name="Futrell-Griggs M."/>
            <person name="Abernathy B."/>
            <person name="Du J."/>
            <person name="Tian Z."/>
            <person name="Zhu L."/>
            <person name="Gill N."/>
            <person name="Joshi T."/>
            <person name="Libault M."/>
            <person name="Sethuraman A."/>
            <person name="Zhang X.-C."/>
            <person name="Shinozaki K."/>
            <person name="Nguyen H.T."/>
            <person name="Wing R.A."/>
            <person name="Cregan P."/>
            <person name="Specht J."/>
            <person name="Grimwood J."/>
            <person name="Rokhsar D."/>
            <person name="Stacey G."/>
            <person name="Shoemaker R.C."/>
            <person name="Jackson S.A."/>
        </authorList>
    </citation>
    <scope>NUCLEOTIDE SEQUENCE [LARGE SCALE GENOMIC DNA]</scope>
    <source>
        <strain evidence="9">cv. Williams 82</strain>
    </source>
</reference>
<evidence type="ECO:0000256" key="4">
    <source>
        <dbReference type="ARBA" id="ARBA00022737"/>
    </source>
</evidence>
<evidence type="ECO:0000256" key="1">
    <source>
        <dbReference type="ARBA" id="ARBA00004906"/>
    </source>
</evidence>